<name>A0A4Q2RI27_9HYPH</name>
<dbReference type="SMART" id="SM00345">
    <property type="entry name" value="HTH_GNTR"/>
    <property type="match status" value="1"/>
</dbReference>
<dbReference type="Gene3D" id="1.20.120.530">
    <property type="entry name" value="GntR ligand-binding domain-like"/>
    <property type="match status" value="1"/>
</dbReference>
<dbReference type="AlphaFoldDB" id="A0A4Q2RI27"/>
<dbReference type="InterPro" id="IPR008920">
    <property type="entry name" value="TF_FadR/GntR_C"/>
</dbReference>
<evidence type="ECO:0000256" key="2">
    <source>
        <dbReference type="ARBA" id="ARBA00023125"/>
    </source>
</evidence>
<dbReference type="OrthoDB" id="8680240at2"/>
<dbReference type="EMBL" id="QYBC01000003">
    <property type="protein sequence ID" value="RYB06779.1"/>
    <property type="molecule type" value="Genomic_DNA"/>
</dbReference>
<dbReference type="SMART" id="SM00895">
    <property type="entry name" value="FCD"/>
    <property type="match status" value="1"/>
</dbReference>
<dbReference type="InterPro" id="IPR000524">
    <property type="entry name" value="Tscrpt_reg_HTH_GntR"/>
</dbReference>
<dbReference type="RefSeq" id="WP_129218134.1">
    <property type="nucleotide sequence ID" value="NZ_QYBC01000003.1"/>
</dbReference>
<dbReference type="PROSITE" id="PS50949">
    <property type="entry name" value="HTH_GNTR"/>
    <property type="match status" value="1"/>
</dbReference>
<dbReference type="SUPFAM" id="SSF46785">
    <property type="entry name" value="Winged helix' DNA-binding domain"/>
    <property type="match status" value="1"/>
</dbReference>
<evidence type="ECO:0000256" key="3">
    <source>
        <dbReference type="ARBA" id="ARBA00023163"/>
    </source>
</evidence>
<keyword evidence="1" id="KW-0805">Transcription regulation</keyword>
<dbReference type="GO" id="GO:0003677">
    <property type="term" value="F:DNA binding"/>
    <property type="evidence" value="ECO:0007669"/>
    <property type="project" value="UniProtKB-KW"/>
</dbReference>
<feature type="domain" description="HTH gntR-type" evidence="4">
    <location>
        <begin position="8"/>
        <end position="75"/>
    </location>
</feature>
<dbReference type="Proteomes" id="UP000289411">
    <property type="component" value="Unassembled WGS sequence"/>
</dbReference>
<keyword evidence="2" id="KW-0238">DNA-binding</keyword>
<sequence length="226" mass="25845">MRDKETGLTRATSVYDSIRRDIMRGEIRPGEKLLFDVLRDRYSSGISPLREALNRLYSEGWVAREEQRGFRAAETSEEELRKLVETRVMVEGAAITSALQLKDVAAEEHLVLVFHRLRKAHRFVDGQRSENWERLHKEFHASLIAGAKLPRVTAFCSQLFDVAERYRILYASGYPERNERDEHGRILDAYLNGDANLTVELLSAHYTVTLHMILGASFESNGARGP</sequence>
<dbReference type="Pfam" id="PF00392">
    <property type="entry name" value="GntR"/>
    <property type="match status" value="1"/>
</dbReference>
<reference evidence="5 6" key="1">
    <citation type="submission" date="2018-09" db="EMBL/GenBank/DDBJ databases">
        <authorList>
            <person name="Grouzdev D.S."/>
            <person name="Krutkina M.S."/>
        </authorList>
    </citation>
    <scope>NUCLEOTIDE SEQUENCE [LARGE SCALE GENOMIC DNA]</scope>
    <source>
        <strain evidence="5 6">RmlP001</strain>
    </source>
</reference>
<evidence type="ECO:0000259" key="4">
    <source>
        <dbReference type="PROSITE" id="PS50949"/>
    </source>
</evidence>
<keyword evidence="3" id="KW-0804">Transcription</keyword>
<evidence type="ECO:0000313" key="5">
    <source>
        <dbReference type="EMBL" id="RYB06779.1"/>
    </source>
</evidence>
<dbReference type="Gene3D" id="1.10.10.10">
    <property type="entry name" value="Winged helix-like DNA-binding domain superfamily/Winged helix DNA-binding domain"/>
    <property type="match status" value="1"/>
</dbReference>
<comment type="caution">
    <text evidence="5">The sequence shown here is derived from an EMBL/GenBank/DDBJ whole genome shotgun (WGS) entry which is preliminary data.</text>
</comment>
<dbReference type="PANTHER" id="PTHR43537">
    <property type="entry name" value="TRANSCRIPTIONAL REGULATOR, GNTR FAMILY"/>
    <property type="match status" value="1"/>
</dbReference>
<dbReference type="SUPFAM" id="SSF48008">
    <property type="entry name" value="GntR ligand-binding domain-like"/>
    <property type="match status" value="1"/>
</dbReference>
<keyword evidence="6" id="KW-1185">Reference proteome</keyword>
<dbReference type="Pfam" id="PF07729">
    <property type="entry name" value="FCD"/>
    <property type="match status" value="1"/>
</dbReference>
<evidence type="ECO:0000256" key="1">
    <source>
        <dbReference type="ARBA" id="ARBA00023015"/>
    </source>
</evidence>
<protein>
    <submittedName>
        <fullName evidence="5">GntR family transcriptional regulator</fullName>
    </submittedName>
</protein>
<gene>
    <name evidence="5" type="ORF">D3272_05495</name>
</gene>
<dbReference type="InterPro" id="IPR036388">
    <property type="entry name" value="WH-like_DNA-bd_sf"/>
</dbReference>
<proteinExistence type="predicted"/>
<organism evidence="5 6">
    <name type="scientific">Lichenibacterium ramalinae</name>
    <dbReference type="NCBI Taxonomy" id="2316527"/>
    <lineage>
        <taxon>Bacteria</taxon>
        <taxon>Pseudomonadati</taxon>
        <taxon>Pseudomonadota</taxon>
        <taxon>Alphaproteobacteria</taxon>
        <taxon>Hyphomicrobiales</taxon>
        <taxon>Lichenihabitantaceae</taxon>
        <taxon>Lichenibacterium</taxon>
    </lineage>
</organism>
<dbReference type="InterPro" id="IPR036390">
    <property type="entry name" value="WH_DNA-bd_sf"/>
</dbReference>
<reference evidence="5 6" key="2">
    <citation type="submission" date="2019-02" db="EMBL/GenBank/DDBJ databases">
        <title>'Lichenibacterium ramalinii' gen. nov. sp. nov., 'Lichenibacterium minor' gen. nov. sp. nov.</title>
        <authorList>
            <person name="Pankratov T."/>
        </authorList>
    </citation>
    <scope>NUCLEOTIDE SEQUENCE [LARGE SCALE GENOMIC DNA]</scope>
    <source>
        <strain evidence="5 6">RmlP001</strain>
    </source>
</reference>
<evidence type="ECO:0000313" key="6">
    <source>
        <dbReference type="Proteomes" id="UP000289411"/>
    </source>
</evidence>
<dbReference type="InterPro" id="IPR011711">
    <property type="entry name" value="GntR_C"/>
</dbReference>
<dbReference type="PANTHER" id="PTHR43537:SF20">
    <property type="entry name" value="HTH-TYPE TRANSCRIPTIONAL REPRESSOR GLAR"/>
    <property type="match status" value="1"/>
</dbReference>
<dbReference type="GO" id="GO:0003700">
    <property type="term" value="F:DNA-binding transcription factor activity"/>
    <property type="evidence" value="ECO:0007669"/>
    <property type="project" value="InterPro"/>
</dbReference>
<accession>A0A4Q2RI27</accession>